<dbReference type="SUPFAM" id="SSF52540">
    <property type="entry name" value="P-loop containing nucleoside triphosphate hydrolases"/>
    <property type="match status" value="1"/>
</dbReference>
<evidence type="ECO:0000256" key="9">
    <source>
        <dbReference type="ARBA" id="ARBA00023136"/>
    </source>
</evidence>
<dbReference type="Pfam" id="PF09439">
    <property type="entry name" value="SRPRB"/>
    <property type="match status" value="1"/>
</dbReference>
<dbReference type="OrthoDB" id="41266at2759"/>
<dbReference type="GO" id="GO:0016787">
    <property type="term" value="F:hydrolase activity"/>
    <property type="evidence" value="ECO:0007669"/>
    <property type="project" value="UniProtKB-KW"/>
</dbReference>
<dbReference type="InterPro" id="IPR019009">
    <property type="entry name" value="SRP_receptor_beta_su"/>
</dbReference>
<evidence type="ECO:0000256" key="1">
    <source>
        <dbReference type="ARBA" id="ARBA00004389"/>
    </source>
</evidence>
<gene>
    <name evidence="12" type="ORF">K402DRAFT_330381</name>
</gene>
<evidence type="ECO:0000256" key="10">
    <source>
        <dbReference type="ARBA" id="ARBA00023170"/>
    </source>
</evidence>
<keyword evidence="4 11" id="KW-0812">Transmembrane</keyword>
<evidence type="ECO:0000256" key="8">
    <source>
        <dbReference type="ARBA" id="ARBA00023134"/>
    </source>
</evidence>
<keyword evidence="13" id="KW-1185">Reference proteome</keyword>
<name>A0A6G1H2H4_9PEZI</name>
<evidence type="ECO:0000313" key="12">
    <source>
        <dbReference type="EMBL" id="KAF1987423.1"/>
    </source>
</evidence>
<evidence type="ECO:0000313" key="13">
    <source>
        <dbReference type="Proteomes" id="UP000800041"/>
    </source>
</evidence>
<keyword evidence="7 11" id="KW-1133">Transmembrane helix</keyword>
<protein>
    <recommendedName>
        <fullName evidence="3">Signal recognition particle receptor subunit beta</fullName>
    </recommendedName>
</protein>
<evidence type="ECO:0000256" key="7">
    <source>
        <dbReference type="ARBA" id="ARBA00022989"/>
    </source>
</evidence>
<evidence type="ECO:0000256" key="6">
    <source>
        <dbReference type="ARBA" id="ARBA00022824"/>
    </source>
</evidence>
<dbReference type="CDD" id="cd04105">
    <property type="entry name" value="SR_beta"/>
    <property type="match status" value="1"/>
</dbReference>
<dbReference type="Gene3D" id="3.40.50.300">
    <property type="entry name" value="P-loop containing nucleotide triphosphate hydrolases"/>
    <property type="match status" value="1"/>
</dbReference>
<proteinExistence type="inferred from homology"/>
<comment type="similarity">
    <text evidence="2">Belongs to the SRP receptor beta subunit family.</text>
</comment>
<dbReference type="EMBL" id="ML977152">
    <property type="protein sequence ID" value="KAF1987423.1"/>
    <property type="molecule type" value="Genomic_DNA"/>
</dbReference>
<organism evidence="12 13">
    <name type="scientific">Aulographum hederae CBS 113979</name>
    <dbReference type="NCBI Taxonomy" id="1176131"/>
    <lineage>
        <taxon>Eukaryota</taxon>
        <taxon>Fungi</taxon>
        <taxon>Dikarya</taxon>
        <taxon>Ascomycota</taxon>
        <taxon>Pezizomycotina</taxon>
        <taxon>Dothideomycetes</taxon>
        <taxon>Pleosporomycetidae</taxon>
        <taxon>Aulographales</taxon>
        <taxon>Aulographaceae</taxon>
    </lineage>
</organism>
<evidence type="ECO:0000256" key="11">
    <source>
        <dbReference type="SAM" id="Phobius"/>
    </source>
</evidence>
<evidence type="ECO:0000256" key="4">
    <source>
        <dbReference type="ARBA" id="ARBA00022692"/>
    </source>
</evidence>
<evidence type="ECO:0000256" key="2">
    <source>
        <dbReference type="ARBA" id="ARBA00005619"/>
    </source>
</evidence>
<feature type="transmembrane region" description="Helical" evidence="11">
    <location>
        <begin position="20"/>
        <end position="40"/>
    </location>
</feature>
<dbReference type="Proteomes" id="UP000800041">
    <property type="component" value="Unassembled WGS sequence"/>
</dbReference>
<dbReference type="GO" id="GO:0005789">
    <property type="term" value="C:endoplasmic reticulum membrane"/>
    <property type="evidence" value="ECO:0007669"/>
    <property type="project" value="UniProtKB-SubCell"/>
</dbReference>
<keyword evidence="5" id="KW-0547">Nucleotide-binding</keyword>
<keyword evidence="8" id="KW-0342">GTP-binding</keyword>
<dbReference type="InterPro" id="IPR027417">
    <property type="entry name" value="P-loop_NTPase"/>
</dbReference>
<sequence>MAWYDEDSFLTRGLGPYLSTILITALIAFTLPVFLHFFIFRAKTPTSLPTFLVIGPSGSGKTSLVTLFEKGAPSPTHLSQSPLSVRVSLPSTTKAASSKYRSENDPTLKLEKPLLLVDTPGHGKLRHFGLEHLNATPNLKGIIYVVDAASIPSSSTGSSSESGLADAAEYLHDILLVLQKRYTTAKSSKGPKDVPVLIAANKLDLFTALPAPLLKTSLEKEISRVRETRAKGLLTAGSGDADADDRGWLGEGGESKFEFRQMEEVNVPVQVVGGNVLGSEGPDVDKWWDWIGSKL</sequence>
<dbReference type="AlphaFoldDB" id="A0A6G1H2H4"/>
<keyword evidence="12" id="KW-0378">Hydrolase</keyword>
<keyword evidence="9 11" id="KW-0472">Membrane</keyword>
<reference evidence="12" key="1">
    <citation type="journal article" date="2020" name="Stud. Mycol.">
        <title>101 Dothideomycetes genomes: a test case for predicting lifestyles and emergence of pathogens.</title>
        <authorList>
            <person name="Haridas S."/>
            <person name="Albert R."/>
            <person name="Binder M."/>
            <person name="Bloem J."/>
            <person name="Labutti K."/>
            <person name="Salamov A."/>
            <person name="Andreopoulos B."/>
            <person name="Baker S."/>
            <person name="Barry K."/>
            <person name="Bills G."/>
            <person name="Bluhm B."/>
            <person name="Cannon C."/>
            <person name="Castanera R."/>
            <person name="Culley D."/>
            <person name="Daum C."/>
            <person name="Ezra D."/>
            <person name="Gonzalez J."/>
            <person name="Henrissat B."/>
            <person name="Kuo A."/>
            <person name="Liang C."/>
            <person name="Lipzen A."/>
            <person name="Lutzoni F."/>
            <person name="Magnuson J."/>
            <person name="Mondo S."/>
            <person name="Nolan M."/>
            <person name="Ohm R."/>
            <person name="Pangilinan J."/>
            <person name="Park H.-J."/>
            <person name="Ramirez L."/>
            <person name="Alfaro M."/>
            <person name="Sun H."/>
            <person name="Tritt A."/>
            <person name="Yoshinaga Y."/>
            <person name="Zwiers L.-H."/>
            <person name="Turgeon B."/>
            <person name="Goodwin S."/>
            <person name="Spatafora J."/>
            <person name="Crous P."/>
            <person name="Grigoriev I."/>
        </authorList>
    </citation>
    <scope>NUCLEOTIDE SEQUENCE</scope>
    <source>
        <strain evidence="12">CBS 113979</strain>
    </source>
</reference>
<keyword evidence="6" id="KW-0256">Endoplasmic reticulum</keyword>
<evidence type="ECO:0000256" key="5">
    <source>
        <dbReference type="ARBA" id="ARBA00022741"/>
    </source>
</evidence>
<evidence type="ECO:0000256" key="3">
    <source>
        <dbReference type="ARBA" id="ARBA00020256"/>
    </source>
</evidence>
<accession>A0A6G1H2H4</accession>
<keyword evidence="10" id="KW-0675">Receptor</keyword>
<dbReference type="GO" id="GO:0005525">
    <property type="term" value="F:GTP binding"/>
    <property type="evidence" value="ECO:0007669"/>
    <property type="project" value="UniProtKB-KW"/>
</dbReference>
<comment type="subcellular location">
    <subcellularLocation>
        <location evidence="1">Endoplasmic reticulum membrane</location>
        <topology evidence="1">Single-pass membrane protein</topology>
    </subcellularLocation>
</comment>